<dbReference type="Proteomes" id="UP000787672">
    <property type="component" value="Unassembled WGS sequence"/>
</dbReference>
<dbReference type="InterPro" id="IPR052196">
    <property type="entry name" value="Bact_Kbp"/>
</dbReference>
<comment type="caution">
    <text evidence="4">The sequence shown here is derived from an EMBL/GenBank/DDBJ whole genome shotgun (WGS) entry which is preliminary data.</text>
</comment>
<dbReference type="PANTHER" id="PTHR34700:SF4">
    <property type="entry name" value="PHAGE-LIKE ELEMENT PBSX PROTEIN XKDP"/>
    <property type="match status" value="1"/>
</dbReference>
<dbReference type="Pfam" id="PF01476">
    <property type="entry name" value="LysM"/>
    <property type="match status" value="2"/>
</dbReference>
<evidence type="ECO:0000259" key="3">
    <source>
        <dbReference type="PROSITE" id="PS51782"/>
    </source>
</evidence>
<reference evidence="4 5" key="1">
    <citation type="submission" date="2021-06" db="EMBL/GenBank/DDBJ databases">
        <authorList>
            <person name="Sun Q."/>
            <person name="Li D."/>
        </authorList>
    </citation>
    <scope>NUCLEOTIDE SEQUENCE [LARGE SCALE GENOMIC DNA]</scope>
    <source>
        <strain evidence="4 5">MSJ-2</strain>
    </source>
</reference>
<proteinExistence type="predicted"/>
<dbReference type="PROSITE" id="PS51782">
    <property type="entry name" value="LYSM"/>
    <property type="match status" value="1"/>
</dbReference>
<gene>
    <name evidence="4" type="ORF">KQI82_03265</name>
</gene>
<evidence type="ECO:0000256" key="1">
    <source>
        <dbReference type="SAM" id="MobiDB-lite"/>
    </source>
</evidence>
<evidence type="ECO:0000313" key="4">
    <source>
        <dbReference type="EMBL" id="MBU5625958.1"/>
    </source>
</evidence>
<dbReference type="EMBL" id="JAHLQN010000001">
    <property type="protein sequence ID" value="MBU5625958.1"/>
    <property type="molecule type" value="Genomic_DNA"/>
</dbReference>
<sequence>MKKFITLFLALALSMGLAVPALAAETDQKIAVGDQTYERVLQAILSQTEDQPVSLRLESDILMTAPVVIGSSDYDGLFGGIVITVPSHDIAIDLNGFALTGPESGPIFTVQNGYTLTVLDSSDAQTGKLVSQSEKPVIEEEGGIYVPVRSTAPTESTTPTESTAPAVPDAPSSYTVKKGDTWGTICINFYGSNAQRCALQKANKYVKLTAGTVITLPEKLGKAVLIPAPVAGEGETLYTIKYGDSLGSIAKAAYGDMMKYKAIFERNSDRLKNANTIYEGQVIVLPAK</sequence>
<feature type="chain" id="PRO_5045167884" evidence="2">
    <location>
        <begin position="24"/>
        <end position="288"/>
    </location>
</feature>
<dbReference type="RefSeq" id="WP_216558695.1">
    <property type="nucleotide sequence ID" value="NZ_JAHLQN010000001.1"/>
</dbReference>
<feature type="compositionally biased region" description="Low complexity" evidence="1">
    <location>
        <begin position="150"/>
        <end position="166"/>
    </location>
</feature>
<dbReference type="PANTHER" id="PTHR34700">
    <property type="entry name" value="POTASSIUM BINDING PROTEIN KBP"/>
    <property type="match status" value="1"/>
</dbReference>
<name>A0ABS6F6Q0_9FIRM</name>
<keyword evidence="2" id="KW-0732">Signal</keyword>
<evidence type="ECO:0000256" key="2">
    <source>
        <dbReference type="SAM" id="SignalP"/>
    </source>
</evidence>
<feature type="domain" description="LysM" evidence="3">
    <location>
        <begin position="236"/>
        <end position="285"/>
    </location>
</feature>
<feature type="region of interest" description="Disordered" evidence="1">
    <location>
        <begin position="150"/>
        <end position="171"/>
    </location>
</feature>
<dbReference type="CDD" id="cd00118">
    <property type="entry name" value="LysM"/>
    <property type="match status" value="2"/>
</dbReference>
<accession>A0ABS6F6Q0</accession>
<keyword evidence="5" id="KW-1185">Reference proteome</keyword>
<dbReference type="InterPro" id="IPR018392">
    <property type="entry name" value="LysM"/>
</dbReference>
<feature type="signal peptide" evidence="2">
    <location>
        <begin position="1"/>
        <end position="23"/>
    </location>
</feature>
<dbReference type="SMART" id="SM00257">
    <property type="entry name" value="LysM"/>
    <property type="match status" value="2"/>
</dbReference>
<organism evidence="4 5">
    <name type="scientific">Dysosmobacter acutus</name>
    <dbReference type="NCBI Taxonomy" id="2841504"/>
    <lineage>
        <taxon>Bacteria</taxon>
        <taxon>Bacillati</taxon>
        <taxon>Bacillota</taxon>
        <taxon>Clostridia</taxon>
        <taxon>Eubacteriales</taxon>
        <taxon>Oscillospiraceae</taxon>
        <taxon>Dysosmobacter</taxon>
    </lineage>
</organism>
<evidence type="ECO:0000313" key="5">
    <source>
        <dbReference type="Proteomes" id="UP000787672"/>
    </source>
</evidence>
<protein>
    <submittedName>
        <fullName evidence="4">LysM peptidoglycan-binding domain-containing protein</fullName>
    </submittedName>
</protein>